<protein>
    <submittedName>
        <fullName evidence="4">DNA processing protein</fullName>
    </submittedName>
</protein>
<dbReference type="AlphaFoldDB" id="A0A1G7RLT9"/>
<accession>A0A1G7RLT9</accession>
<dbReference type="NCBIfam" id="TIGR00732">
    <property type="entry name" value="dprA"/>
    <property type="match status" value="1"/>
</dbReference>
<dbReference type="Gene3D" id="3.40.50.450">
    <property type="match status" value="1"/>
</dbReference>
<name>A0A1G7RLT9_9BACT</name>
<sequence length="375" mass="41945">MNEQEVYYTIALTRMTGFNFQTALHLYREVGGGQAVYEHRLDIKDVMPECSDRLSESLKDWTLPLARAAQEMEFITKHGIKPLLLETEDYPQRLGECPDAPILLYYMGSAPLNQRRVINIIGTRHCTAYGQDLIRRFVRDLKRLCPEVLIVSGLAYGVDICAHRQALENGYETVGVLAHGLDEIYPSAHRETAKQMLRQGGLLTEYMTETRSDKLNFVKRNRIVAGMSDATILVESASKGGGLITTGIAMDYDRSVFAFPGPVGAPYSEGCNNLIRDNGASLITCAEDFVKAMGWQNDAQLKQAQAKGIERSIFPELSEEEQKIARILDEFGDFQLNQLSVKTNIPIGQLTALLFQMEMKGMIRPLAGGTYHLLK</sequence>
<feature type="domain" description="DprA winged helix" evidence="3">
    <location>
        <begin position="315"/>
        <end position="369"/>
    </location>
</feature>
<evidence type="ECO:0000313" key="4">
    <source>
        <dbReference type="EMBL" id="SDG11741.1"/>
    </source>
</evidence>
<dbReference type="SUPFAM" id="SSF102405">
    <property type="entry name" value="MCP/YpsA-like"/>
    <property type="match status" value="1"/>
</dbReference>
<evidence type="ECO:0000313" key="5">
    <source>
        <dbReference type="Proteomes" id="UP000198779"/>
    </source>
</evidence>
<dbReference type="PANTHER" id="PTHR43022:SF1">
    <property type="entry name" value="PROTEIN SMF"/>
    <property type="match status" value="1"/>
</dbReference>
<feature type="domain" description="Smf/DprA SLOG" evidence="2">
    <location>
        <begin position="84"/>
        <end position="293"/>
    </location>
</feature>
<gene>
    <name evidence="4" type="ORF">SAMN04487901_10120</name>
</gene>
<dbReference type="RefSeq" id="WP_091813265.1">
    <property type="nucleotide sequence ID" value="NZ_FNCQ01000001.1"/>
</dbReference>
<proteinExistence type="inferred from homology"/>
<dbReference type="Pfam" id="PF02481">
    <property type="entry name" value="DNA_processg_A"/>
    <property type="match status" value="1"/>
</dbReference>
<keyword evidence="5" id="KW-1185">Reference proteome</keyword>
<dbReference type="Proteomes" id="UP000198779">
    <property type="component" value="Unassembled WGS sequence"/>
</dbReference>
<dbReference type="InterPro" id="IPR003488">
    <property type="entry name" value="DprA"/>
</dbReference>
<dbReference type="InterPro" id="IPR041614">
    <property type="entry name" value="DprA_WH"/>
</dbReference>
<comment type="similarity">
    <text evidence="1">Belongs to the DprA/Smf family.</text>
</comment>
<evidence type="ECO:0000259" key="3">
    <source>
        <dbReference type="Pfam" id="PF17782"/>
    </source>
</evidence>
<reference evidence="5" key="1">
    <citation type="submission" date="2016-10" db="EMBL/GenBank/DDBJ databases">
        <authorList>
            <person name="Varghese N."/>
            <person name="Submissions S."/>
        </authorList>
    </citation>
    <scope>NUCLEOTIDE SEQUENCE [LARGE SCALE GENOMIC DNA]</scope>
    <source>
        <strain evidence="5">BP1-148</strain>
    </source>
</reference>
<dbReference type="GO" id="GO:0009294">
    <property type="term" value="P:DNA-mediated transformation"/>
    <property type="evidence" value="ECO:0007669"/>
    <property type="project" value="InterPro"/>
</dbReference>
<dbReference type="Pfam" id="PF17782">
    <property type="entry name" value="WHD_DprA"/>
    <property type="match status" value="1"/>
</dbReference>
<dbReference type="STRING" id="645274.SAMN04487901_10120"/>
<dbReference type="InterPro" id="IPR057666">
    <property type="entry name" value="DrpA_SLOG"/>
</dbReference>
<organism evidence="4 5">
    <name type="scientific">Prevotella communis</name>
    <dbReference type="NCBI Taxonomy" id="2913614"/>
    <lineage>
        <taxon>Bacteria</taxon>
        <taxon>Pseudomonadati</taxon>
        <taxon>Bacteroidota</taxon>
        <taxon>Bacteroidia</taxon>
        <taxon>Bacteroidales</taxon>
        <taxon>Prevotellaceae</taxon>
        <taxon>Prevotella</taxon>
    </lineage>
</organism>
<dbReference type="PANTHER" id="PTHR43022">
    <property type="entry name" value="PROTEIN SMF"/>
    <property type="match status" value="1"/>
</dbReference>
<evidence type="ECO:0000259" key="2">
    <source>
        <dbReference type="Pfam" id="PF02481"/>
    </source>
</evidence>
<dbReference type="EMBL" id="FNCQ01000001">
    <property type="protein sequence ID" value="SDG11741.1"/>
    <property type="molecule type" value="Genomic_DNA"/>
</dbReference>
<evidence type="ECO:0000256" key="1">
    <source>
        <dbReference type="ARBA" id="ARBA00006525"/>
    </source>
</evidence>